<dbReference type="Proteomes" id="UP001218188">
    <property type="component" value="Unassembled WGS sequence"/>
</dbReference>
<feature type="region of interest" description="Disordered" evidence="1">
    <location>
        <begin position="93"/>
        <end position="195"/>
    </location>
</feature>
<feature type="region of interest" description="Disordered" evidence="1">
    <location>
        <begin position="1389"/>
        <end position="1459"/>
    </location>
</feature>
<sequence length="1564" mass="174037">MTRVQTAGAGETLTLHEIEERRDEDSEEYEQVYLTVPRVVAEANIHAAERTETSTRKARKMVLDGVYPPRRERAQIGDVKDLQKEELLKRGESIINPAPLPRQSVIDKGSTEKFTAKPSTRPASKPEAPPEIQPFEARRARFSEEDAEMENAGDRERKHPPKRKSGERSQTETGLQNDEEKGPKTVIGRQSELSSTVDKKIPMSLRELFVTSKEIRTEIQDLIKVKNVRAVLLGSTRDHPLIANLNWPREEDILRAMNHERKPVSACLDEKGNIPNAEPSCADAIMNGSTYQSGPSTHPASAADLALASLNLARAFIEVWAYIIVLALSRAVEQVSKEREGEVYKGKGPHTAVNPIPTRLLQLLMSLSQQTPNQLPLSLLRHDGGNPAAPEPFQYLSRMTFSEPPVPVVRLSAAGPVETVADAVARQWQKVVDNQPIDVDPTFCAAPQSEYYGSVTLPNGQELHRSSSQNVFRVFRNRTTGLPYTLSCHEFTFHLTTPRNPHHTWSLELVYPNDTRIRDAMKTMSPLDSEDDVGFPVHATPQAPPMVPMTERLRVSCRISAKHRGTYLQQMPVNTLASPAQVREAETRRLADERGVRPEDTQTVGPAAAHLTELASKSAQAAGVFRLVSARGTHEEELEGDIERRALSSLSLDGDPFYDAPRPQRHGRSLPSQEETFRNLSTERAARGKQAHEPLLSNSYDDLPDLVYADANDSDSSVDMGVCGLCLEAQHKSTRDCPLFGPRERHTYDASAVGVDAQSRPAAGTDAESASWMGAWDNDERAAPGGAEEAFSMEMRRVLDVALQPTLKEWMSLPLSQPLTFQALQTIARDARVAFEMFTNDTALGLAEMREKNRQQLEQDEFEEDWERQMARESSKVLEQLVKNNERAGKRLRKEVDARLEAQTLALRVRARMNEESERKAVDPNYVGSFSPLDRSHATSDSPFDGTHFAQLSPPATSNPRRGRVVTRDRWSSSDSATSDSYSQSYDEVSIPPLSALGERLSTLDSSWGSARSEGSVEVFSANPTWVIDDAIARMRELSTGENESSGEPPASTRNSSSLSSYRLSSPGDHSPERPTMPLELQEALMDWVEEGAEHRRTTNYYEEEMVCDPGRQALEILHGSLARFVDYDAMEAEGVRVLTTPSPLERMMNASFSSDSDAGPGPTQTATSLDYSLPSGSESSSARRENWAAESTGDDGVMVVASDLIATSLDVQPPHASGFKRKRSEDDEEGSNQTGRRKKFLIERAALSAAGLTDTRITELFAGVRLGILETSRRAEEMAIYRFEVSERSFPAFFAHHPLLHDLEAAKLQVLAHILRRQGCEGPAKLLYEILAIRLRDEYAISHLLNAGYLEDNFPEETSRYWELMGVWPDRCDPEELQDIYRLTGDPRLRLRDTESDPESERSAEAPHDDDARSDSIDMEFPSIMYPHLRDERPPTGIDDSVIDPVPRPDSSPSPGPLFYPTDEELAEHAARFAEHAADTRLVGNTAPISLPLSEFLRERAQVDADVFDDPVAFRAACIRAGIEQRTCQLDDPAYEAHEEDLGDRSDDDFVVLGRNALGLHFD</sequence>
<feature type="region of interest" description="Disordered" evidence="1">
    <location>
        <begin position="578"/>
        <end position="604"/>
    </location>
</feature>
<feature type="region of interest" description="Disordered" evidence="1">
    <location>
        <begin position="1213"/>
        <end position="1238"/>
    </location>
</feature>
<feature type="compositionally biased region" description="Low complexity" evidence="1">
    <location>
        <begin position="973"/>
        <end position="987"/>
    </location>
</feature>
<feature type="compositionally biased region" description="Basic and acidic residues" evidence="1">
    <location>
        <begin position="14"/>
        <end position="24"/>
    </location>
</feature>
<evidence type="ECO:0000313" key="2">
    <source>
        <dbReference type="EMBL" id="KAJ7035055.1"/>
    </source>
</evidence>
<organism evidence="2 3">
    <name type="scientific">Mycena alexandri</name>
    <dbReference type="NCBI Taxonomy" id="1745969"/>
    <lineage>
        <taxon>Eukaryota</taxon>
        <taxon>Fungi</taxon>
        <taxon>Dikarya</taxon>
        <taxon>Basidiomycota</taxon>
        <taxon>Agaricomycotina</taxon>
        <taxon>Agaricomycetes</taxon>
        <taxon>Agaricomycetidae</taxon>
        <taxon>Agaricales</taxon>
        <taxon>Marasmiineae</taxon>
        <taxon>Mycenaceae</taxon>
        <taxon>Mycena</taxon>
    </lineage>
</organism>
<feature type="compositionally biased region" description="Polar residues" evidence="1">
    <location>
        <begin position="1151"/>
        <end position="1181"/>
    </location>
</feature>
<feature type="region of interest" description="Disordered" evidence="1">
    <location>
        <begin position="1"/>
        <end position="28"/>
    </location>
</feature>
<evidence type="ECO:0000313" key="3">
    <source>
        <dbReference type="Proteomes" id="UP001218188"/>
    </source>
</evidence>
<gene>
    <name evidence="2" type="ORF">C8F04DRAFT_1182745</name>
</gene>
<feature type="compositionally biased region" description="Basic and acidic residues" evidence="1">
    <location>
        <begin position="1389"/>
        <end position="1417"/>
    </location>
</feature>
<evidence type="ECO:0000256" key="1">
    <source>
        <dbReference type="SAM" id="MobiDB-lite"/>
    </source>
</evidence>
<proteinExistence type="predicted"/>
<feature type="region of interest" description="Disordered" evidence="1">
    <location>
        <begin position="912"/>
        <end position="987"/>
    </location>
</feature>
<feature type="compositionally biased region" description="Low complexity" evidence="1">
    <location>
        <begin position="1052"/>
        <end position="1066"/>
    </location>
</feature>
<accession>A0AAD6SWE6</accession>
<feature type="compositionally biased region" description="Basic and acidic residues" evidence="1">
    <location>
        <begin position="912"/>
        <end position="922"/>
    </location>
</feature>
<feature type="region of interest" description="Disordered" evidence="1">
    <location>
        <begin position="1149"/>
        <end position="1191"/>
    </location>
</feature>
<name>A0AAD6SWE6_9AGAR</name>
<protein>
    <submittedName>
        <fullName evidence="2">Uncharacterized protein</fullName>
    </submittedName>
</protein>
<feature type="compositionally biased region" description="Pro residues" evidence="1">
    <location>
        <begin position="1447"/>
        <end position="1459"/>
    </location>
</feature>
<feature type="compositionally biased region" description="Basic and acidic residues" evidence="1">
    <location>
        <begin position="583"/>
        <end position="600"/>
    </location>
</feature>
<keyword evidence="3" id="KW-1185">Reference proteome</keyword>
<comment type="caution">
    <text evidence="2">The sequence shown here is derived from an EMBL/GenBank/DDBJ whole genome shotgun (WGS) entry which is preliminary data.</text>
</comment>
<feature type="region of interest" description="Disordered" evidence="1">
    <location>
        <begin position="1039"/>
        <end position="1076"/>
    </location>
</feature>
<reference evidence="2" key="1">
    <citation type="submission" date="2023-03" db="EMBL/GenBank/DDBJ databases">
        <title>Massive genome expansion in bonnet fungi (Mycena s.s.) driven by repeated elements and novel gene families across ecological guilds.</title>
        <authorList>
            <consortium name="Lawrence Berkeley National Laboratory"/>
            <person name="Harder C.B."/>
            <person name="Miyauchi S."/>
            <person name="Viragh M."/>
            <person name="Kuo A."/>
            <person name="Thoen E."/>
            <person name="Andreopoulos B."/>
            <person name="Lu D."/>
            <person name="Skrede I."/>
            <person name="Drula E."/>
            <person name="Henrissat B."/>
            <person name="Morin E."/>
            <person name="Kohler A."/>
            <person name="Barry K."/>
            <person name="LaButti K."/>
            <person name="Morin E."/>
            <person name="Salamov A."/>
            <person name="Lipzen A."/>
            <person name="Mereny Z."/>
            <person name="Hegedus B."/>
            <person name="Baldrian P."/>
            <person name="Stursova M."/>
            <person name="Weitz H."/>
            <person name="Taylor A."/>
            <person name="Grigoriev I.V."/>
            <person name="Nagy L.G."/>
            <person name="Martin F."/>
            <person name="Kauserud H."/>
        </authorList>
    </citation>
    <scope>NUCLEOTIDE SEQUENCE</scope>
    <source>
        <strain evidence="2">CBHHK200</strain>
    </source>
</reference>
<feature type="region of interest" description="Disordered" evidence="1">
    <location>
        <begin position="653"/>
        <end position="676"/>
    </location>
</feature>
<dbReference type="EMBL" id="JARJCM010000053">
    <property type="protein sequence ID" value="KAJ7035055.1"/>
    <property type="molecule type" value="Genomic_DNA"/>
</dbReference>